<sequence length="205" mass="22569">MNYAFILLTVALGLLLLSLLIPWIITNIFGQRAYTLLDVTTILLNNQITEENTPANNSSKIRMDPVLSDLSSNVYPNSSLALFFSLILYPISIIILIASIVVAGFDKFKKGKFKIFGGWSKVALIAGILVVVASVSWIYSLQSFKTQFSEHAELAGGIIGEEWKGNASVVIDRMIVMGFGPFVGIISGIIGIFVYFVEKTYRYQG</sequence>
<keyword evidence="1" id="KW-0812">Transmembrane</keyword>
<protein>
    <submittedName>
        <fullName evidence="2">Uncharacterized protein</fullName>
    </submittedName>
</protein>
<evidence type="ECO:0000256" key="1">
    <source>
        <dbReference type="SAM" id="Phobius"/>
    </source>
</evidence>
<name>A0A557SWK9_9ARCH</name>
<organism evidence="2 3">
    <name type="scientific">Candidatus Nitrosocosmicus arcticus</name>
    <dbReference type="NCBI Taxonomy" id="2035267"/>
    <lineage>
        <taxon>Archaea</taxon>
        <taxon>Nitrososphaerota</taxon>
        <taxon>Nitrososphaeria</taxon>
        <taxon>Nitrososphaerales</taxon>
        <taxon>Nitrososphaeraceae</taxon>
        <taxon>Candidatus Nitrosocosmicus</taxon>
    </lineage>
</organism>
<dbReference type="OrthoDB" id="387278at2157"/>
<keyword evidence="3" id="KW-1185">Reference proteome</keyword>
<reference evidence="2 3" key="1">
    <citation type="journal article" date="2019" name="Front. Microbiol.">
        <title>Ammonia Oxidation by the Arctic Terrestrial Thaumarchaeote Candidatus Nitrosocosmicus arcticus Is Stimulated by Increasing Temperatures.</title>
        <authorList>
            <person name="Alves R.J.E."/>
            <person name="Kerou M."/>
            <person name="Zappe A."/>
            <person name="Bittner R."/>
            <person name="Abby S.S."/>
            <person name="Schmidt H.A."/>
            <person name="Pfeifer K."/>
            <person name="Schleper C."/>
        </authorList>
    </citation>
    <scope>NUCLEOTIDE SEQUENCE [LARGE SCALE GENOMIC DNA]</scope>
    <source>
        <strain evidence="2 3">Kfb</strain>
    </source>
</reference>
<comment type="caution">
    <text evidence="2">The sequence shown here is derived from an EMBL/GenBank/DDBJ whole genome shotgun (WGS) entry which is preliminary data.</text>
</comment>
<evidence type="ECO:0000313" key="3">
    <source>
        <dbReference type="Proteomes" id="UP000315289"/>
    </source>
</evidence>
<gene>
    <name evidence="2" type="ORF">NARC_50178</name>
</gene>
<dbReference type="AlphaFoldDB" id="A0A557SWK9"/>
<keyword evidence="1" id="KW-1133">Transmembrane helix</keyword>
<dbReference type="RefSeq" id="WP_144729844.1">
    <property type="nucleotide sequence ID" value="NZ_ML675581.1"/>
</dbReference>
<feature type="transmembrane region" description="Helical" evidence="1">
    <location>
        <begin position="174"/>
        <end position="197"/>
    </location>
</feature>
<evidence type="ECO:0000313" key="2">
    <source>
        <dbReference type="EMBL" id="TVP40997.1"/>
    </source>
</evidence>
<feature type="transmembrane region" description="Helical" evidence="1">
    <location>
        <begin position="80"/>
        <end position="103"/>
    </location>
</feature>
<proteinExistence type="predicted"/>
<keyword evidence="1" id="KW-0472">Membrane</keyword>
<dbReference type="EMBL" id="VOAH01000005">
    <property type="protein sequence ID" value="TVP40997.1"/>
    <property type="molecule type" value="Genomic_DNA"/>
</dbReference>
<dbReference type="Proteomes" id="UP000315289">
    <property type="component" value="Unassembled WGS sequence"/>
</dbReference>
<feature type="transmembrane region" description="Helical" evidence="1">
    <location>
        <begin position="115"/>
        <end position="139"/>
    </location>
</feature>
<accession>A0A557SWK9</accession>